<feature type="compositionally biased region" description="Polar residues" evidence="3">
    <location>
        <begin position="122"/>
        <end position="140"/>
    </location>
</feature>
<dbReference type="PANTHER" id="PTHR19303:SF71">
    <property type="entry name" value="ZINC FINGER PHD-TYPE DOMAIN-CONTAINING PROTEIN"/>
    <property type="match status" value="1"/>
</dbReference>
<keyword evidence="6" id="KW-1185">Reference proteome</keyword>
<feature type="region of interest" description="Disordered" evidence="3">
    <location>
        <begin position="64"/>
        <end position="153"/>
    </location>
</feature>
<dbReference type="InterPro" id="IPR009057">
    <property type="entry name" value="Homeodomain-like_sf"/>
</dbReference>
<proteinExistence type="predicted"/>
<dbReference type="GO" id="GO:0005634">
    <property type="term" value="C:nucleus"/>
    <property type="evidence" value="ECO:0007669"/>
    <property type="project" value="UniProtKB-SubCell"/>
</dbReference>
<organism evidence="7">
    <name type="scientific">Anisakis simplex</name>
    <name type="common">Herring worm</name>
    <dbReference type="NCBI Taxonomy" id="6269"/>
    <lineage>
        <taxon>Eukaryota</taxon>
        <taxon>Metazoa</taxon>
        <taxon>Ecdysozoa</taxon>
        <taxon>Nematoda</taxon>
        <taxon>Chromadorea</taxon>
        <taxon>Rhabditida</taxon>
        <taxon>Spirurina</taxon>
        <taxon>Ascaridomorpha</taxon>
        <taxon>Ascaridoidea</taxon>
        <taxon>Anisakidae</taxon>
        <taxon>Anisakis</taxon>
        <taxon>Anisakis simplex complex</taxon>
    </lineage>
</organism>
<keyword evidence="2" id="KW-0238">DNA-binding</keyword>
<evidence type="ECO:0000256" key="2">
    <source>
        <dbReference type="ARBA" id="ARBA00023125"/>
    </source>
</evidence>
<dbReference type="SMART" id="SM00674">
    <property type="entry name" value="CENPB"/>
    <property type="match status" value="1"/>
</dbReference>
<feature type="compositionally biased region" description="Basic and acidic residues" evidence="3">
    <location>
        <begin position="347"/>
        <end position="367"/>
    </location>
</feature>
<feature type="compositionally biased region" description="Basic and acidic residues" evidence="3">
    <location>
        <begin position="267"/>
        <end position="276"/>
    </location>
</feature>
<feature type="compositionally biased region" description="Polar residues" evidence="3">
    <location>
        <begin position="334"/>
        <end position="343"/>
    </location>
</feature>
<feature type="region of interest" description="Disordered" evidence="3">
    <location>
        <begin position="227"/>
        <end position="283"/>
    </location>
</feature>
<feature type="compositionally biased region" description="Low complexity" evidence="3">
    <location>
        <begin position="102"/>
        <end position="116"/>
    </location>
</feature>
<name>A0A0M3K3I1_ANISI</name>
<evidence type="ECO:0000256" key="3">
    <source>
        <dbReference type="SAM" id="MobiDB-lite"/>
    </source>
</evidence>
<feature type="compositionally biased region" description="Low complexity" evidence="3">
    <location>
        <begin position="83"/>
        <end position="93"/>
    </location>
</feature>
<dbReference type="Proteomes" id="UP000267096">
    <property type="component" value="Unassembled WGS sequence"/>
</dbReference>
<dbReference type="AlphaFoldDB" id="A0A0M3K3I1"/>
<evidence type="ECO:0000313" key="6">
    <source>
        <dbReference type="Proteomes" id="UP000267096"/>
    </source>
</evidence>
<evidence type="ECO:0000313" key="7">
    <source>
        <dbReference type="WBParaSite" id="ASIM_0001552201-mRNA-1"/>
    </source>
</evidence>
<evidence type="ECO:0000313" key="5">
    <source>
        <dbReference type="EMBL" id="VDK53720.1"/>
    </source>
</evidence>
<feature type="domain" description="HTH CENPB-type" evidence="4">
    <location>
        <begin position="456"/>
        <end position="527"/>
    </location>
</feature>
<protein>
    <submittedName>
        <fullName evidence="7">HTH CENPB-type domain-containing protein</fullName>
    </submittedName>
</protein>
<dbReference type="InterPro" id="IPR050863">
    <property type="entry name" value="CenT-Element_Derived"/>
</dbReference>
<dbReference type="InterPro" id="IPR006600">
    <property type="entry name" value="HTH_CenpB_DNA-bd_dom"/>
</dbReference>
<evidence type="ECO:0000256" key="1">
    <source>
        <dbReference type="ARBA" id="ARBA00004123"/>
    </source>
</evidence>
<dbReference type="Gene3D" id="1.10.10.60">
    <property type="entry name" value="Homeodomain-like"/>
    <property type="match status" value="1"/>
</dbReference>
<evidence type="ECO:0000259" key="4">
    <source>
        <dbReference type="PROSITE" id="PS51253"/>
    </source>
</evidence>
<gene>
    <name evidence="5" type="ORF">ASIM_LOCUS14929</name>
</gene>
<dbReference type="Pfam" id="PF03221">
    <property type="entry name" value="HTH_Tnp_Tc5"/>
    <property type="match status" value="1"/>
</dbReference>
<dbReference type="WBParaSite" id="ASIM_0001552201-mRNA-1">
    <property type="protein sequence ID" value="ASIM_0001552201-mRNA-1"/>
    <property type="gene ID" value="ASIM_0001552201"/>
</dbReference>
<reference evidence="5 6" key="2">
    <citation type="submission" date="2018-11" db="EMBL/GenBank/DDBJ databases">
        <authorList>
            <consortium name="Pathogen Informatics"/>
        </authorList>
    </citation>
    <scope>NUCLEOTIDE SEQUENCE [LARGE SCALE GENOMIC DNA]</scope>
</reference>
<dbReference type="SUPFAM" id="SSF46689">
    <property type="entry name" value="Homeodomain-like"/>
    <property type="match status" value="1"/>
</dbReference>
<dbReference type="EMBL" id="UYRR01032005">
    <property type="protein sequence ID" value="VDK53720.1"/>
    <property type="molecule type" value="Genomic_DNA"/>
</dbReference>
<dbReference type="OrthoDB" id="5875523at2759"/>
<reference evidence="7" key="1">
    <citation type="submission" date="2017-02" db="UniProtKB">
        <authorList>
            <consortium name="WormBaseParasite"/>
        </authorList>
    </citation>
    <scope>IDENTIFICATION</scope>
</reference>
<feature type="region of interest" description="Disordered" evidence="3">
    <location>
        <begin position="327"/>
        <end position="367"/>
    </location>
</feature>
<comment type="subcellular location">
    <subcellularLocation>
        <location evidence="1">Nucleus</location>
    </subcellularLocation>
</comment>
<dbReference type="GO" id="GO:0003677">
    <property type="term" value="F:DNA binding"/>
    <property type="evidence" value="ECO:0007669"/>
    <property type="project" value="UniProtKB-KW"/>
</dbReference>
<sequence>MISHVRSALCAFIMKAAETKSNRASWPMKQQHTVEPRKQRAAAMVAKDAMILMSNNAVVKDIIKSPSSTKRDHPAIRPQKRTSNASASSPSSAKHGKNSADSSLSSFTLQASSSKSVPEIANDQSNGNFTNEHSSETSDVNAPHVPSDLSKDLSINSYPRELTVKEGSKKEYLNMRIMPRMQTIVCMFLQSESKLMPWKHVLAKSMRASRVGMRNLSRDIVDIINNMQTEESSPVTPAVTSQVDNEPSTDQQSSQQKPNQEPQSTVRKVENVDTKKKNSQKSKVPISVSLEDVISSVILDAKNASMNIQHQINDSRRQDRMTVQEVIAEPLPSPSITKTSTPKANKASKDVDFRDLSPGKAEQTKKAAETKSILICDEEMLGEDDVRDDAKNRLGGKVRRELSNSEKLLIIADFDAGMVPHELQQKFKASKIQIAEVLSNRVPIIRQQTASSSDGVALKRRRTNFVGLNIMMWRFFCDCRDQGIFLNGRQLKEHALTIARQLGLHNFKGSEGWLDSFKRRHNIDLKTMTGHPVIYETDNDGNVFCPGENMNDSYCEYSDYHYFICIFTALLFASGIFASVSCIREFSAPRSESPRLEEHVLNNSSSSMIVDANQFLIDAADAAARAVTSSKNANISTAYRFSPSNNLNTLAIAACNTGDMGPCKATAAVHTTQPLDLAMLPATSSGISTNSGANKTTPSANLARGSSLLTPLSDLSGTSNATLQALVDSCCYRVDEPEITHAMETIRSYITLNDMSLLPTLVTLQKGLAAIAYSKRSKQSTSNQHSNTVPTPVTVTVPSVFLPESTEPKTSSVSCSPVTSSSATVVHGIRVKPLNDFKDKLSNTIN</sequence>
<accession>A0A0M3K3I1</accession>
<dbReference type="PROSITE" id="PS51253">
    <property type="entry name" value="HTH_CENPB"/>
    <property type="match status" value="1"/>
</dbReference>
<dbReference type="PANTHER" id="PTHR19303">
    <property type="entry name" value="TRANSPOSON"/>
    <property type="match status" value="1"/>
</dbReference>
<feature type="compositionally biased region" description="Polar residues" evidence="3">
    <location>
        <begin position="227"/>
        <end position="266"/>
    </location>
</feature>